<dbReference type="EMBL" id="JAATIQ010000622">
    <property type="protein sequence ID" value="KAF4349768.1"/>
    <property type="molecule type" value="Genomic_DNA"/>
</dbReference>
<organism evidence="1 2">
    <name type="scientific">Cannabis sativa</name>
    <name type="common">Hemp</name>
    <name type="synonym">Marijuana</name>
    <dbReference type="NCBI Taxonomy" id="3483"/>
    <lineage>
        <taxon>Eukaryota</taxon>
        <taxon>Viridiplantae</taxon>
        <taxon>Streptophyta</taxon>
        <taxon>Embryophyta</taxon>
        <taxon>Tracheophyta</taxon>
        <taxon>Spermatophyta</taxon>
        <taxon>Magnoliopsida</taxon>
        <taxon>eudicotyledons</taxon>
        <taxon>Gunneridae</taxon>
        <taxon>Pentapetalae</taxon>
        <taxon>rosids</taxon>
        <taxon>fabids</taxon>
        <taxon>Rosales</taxon>
        <taxon>Cannabaceae</taxon>
        <taxon>Cannabis</taxon>
    </lineage>
</organism>
<evidence type="ECO:0000313" key="2">
    <source>
        <dbReference type="Proteomes" id="UP000583929"/>
    </source>
</evidence>
<protein>
    <submittedName>
        <fullName evidence="1">Uncharacterized protein</fullName>
    </submittedName>
</protein>
<name>A0A7J6DUI3_CANSA</name>
<keyword evidence="2" id="KW-1185">Reference proteome</keyword>
<dbReference type="Proteomes" id="UP000583929">
    <property type="component" value="Unassembled WGS sequence"/>
</dbReference>
<sequence length="103" mass="12213">MNFASRFNLPNCLGNLEISDKIFPYGVYWFRNIYIVMLCYVLGKDLMMGKWLKFEDLFTSPFVTRKSHESKNSLITIRWDQKILVCIDKVDQKRIARIPTDIT</sequence>
<accession>A0A7J6DUI3</accession>
<comment type="caution">
    <text evidence="1">The sequence shown here is derived from an EMBL/GenBank/DDBJ whole genome shotgun (WGS) entry which is preliminary data.</text>
</comment>
<reference evidence="1 2" key="1">
    <citation type="journal article" date="2020" name="bioRxiv">
        <title>Sequence and annotation of 42 cannabis genomes reveals extensive copy number variation in cannabinoid synthesis and pathogen resistance genes.</title>
        <authorList>
            <person name="Mckernan K.J."/>
            <person name="Helbert Y."/>
            <person name="Kane L.T."/>
            <person name="Ebling H."/>
            <person name="Zhang L."/>
            <person name="Liu B."/>
            <person name="Eaton Z."/>
            <person name="Mclaughlin S."/>
            <person name="Kingan S."/>
            <person name="Baybayan P."/>
            <person name="Concepcion G."/>
            <person name="Jordan M."/>
            <person name="Riva A."/>
            <person name="Barbazuk W."/>
            <person name="Harkins T."/>
        </authorList>
    </citation>
    <scope>NUCLEOTIDE SEQUENCE [LARGE SCALE GENOMIC DNA]</scope>
    <source>
        <strain evidence="2">cv. Jamaican Lion 4</strain>
        <tissue evidence="1">Leaf</tissue>
    </source>
</reference>
<evidence type="ECO:0000313" key="1">
    <source>
        <dbReference type="EMBL" id="KAF4349768.1"/>
    </source>
</evidence>
<dbReference type="AlphaFoldDB" id="A0A7J6DUI3"/>
<gene>
    <name evidence="1" type="ORF">G4B88_029516</name>
</gene>
<proteinExistence type="predicted"/>